<sequence length="400" mass="42004">MSVLHLSKRHRRASVAAAALALTTALLPTFGATQAQAQETTDQKTIQQQLAAPETVCGPYGLDNDDPRTNPGGLEGEGVSLGIPHVSEAGTEGTYHLFTRDVDFSRPVGVVVRLHGDGAYEYYYPGRSMNCQAAVAASHNMVLVAPHSPSVSEYGEPIWWYEIPKNVEWVSDLLYTDILPMENVDPDNIWWVGYSGGAEFITYGLIPLAPELVTGGAVMLGGGGAPDQTYEARDAERAAQAREASAFAPARDAVDAAAAQATTAAEAAGMPAATQAVADVAAQATDAIDAVEATVFPAAGAAVETNPAEEALNSVPMHWAVGTEDDGTDEYAPFNALEAAQEGAEFFRERGIENVTLTQLEGNDHFDLPQAAILDAALTGTVDDDSTADPAPEPEPAPVQ</sequence>
<accession>M1NUZ7</accession>
<keyword evidence="4" id="KW-1185">Reference proteome</keyword>
<evidence type="ECO:0000313" key="3">
    <source>
        <dbReference type="EMBL" id="AGF71330.1"/>
    </source>
</evidence>
<evidence type="ECO:0000256" key="2">
    <source>
        <dbReference type="SAM" id="SignalP"/>
    </source>
</evidence>
<keyword evidence="2" id="KW-0732">Signal</keyword>
<dbReference type="eggNOG" id="COG5479">
    <property type="taxonomic scope" value="Bacteria"/>
</dbReference>
<organism evidence="3 4">
    <name type="scientific">Corynebacterium halotolerans YIM 70093 = DSM 44683</name>
    <dbReference type="NCBI Taxonomy" id="1121362"/>
    <lineage>
        <taxon>Bacteria</taxon>
        <taxon>Bacillati</taxon>
        <taxon>Actinomycetota</taxon>
        <taxon>Actinomycetes</taxon>
        <taxon>Mycobacteriales</taxon>
        <taxon>Corynebacteriaceae</taxon>
        <taxon>Corynebacterium</taxon>
    </lineage>
</organism>
<dbReference type="HOGENOM" id="CLU_057660_0_0_11"/>
<dbReference type="PATRIC" id="fig|1121362.3.peg.310"/>
<dbReference type="Proteomes" id="UP000011723">
    <property type="component" value="Chromosome"/>
</dbReference>
<dbReference type="InterPro" id="IPR029058">
    <property type="entry name" value="AB_hydrolase_fold"/>
</dbReference>
<dbReference type="EMBL" id="CP003697">
    <property type="protein sequence ID" value="AGF71330.1"/>
    <property type="molecule type" value="Genomic_DNA"/>
</dbReference>
<dbReference type="SUPFAM" id="SSF53474">
    <property type="entry name" value="alpha/beta-Hydrolases"/>
    <property type="match status" value="1"/>
</dbReference>
<gene>
    <name evidence="3" type="ORF">A605_01580</name>
</gene>
<evidence type="ECO:0000313" key="4">
    <source>
        <dbReference type="Proteomes" id="UP000011723"/>
    </source>
</evidence>
<dbReference type="AlphaFoldDB" id="M1NUZ7"/>
<protein>
    <submittedName>
        <fullName evidence="3">Uncharacterized protein</fullName>
    </submittedName>
</protein>
<feature type="region of interest" description="Disordered" evidence="1">
    <location>
        <begin position="380"/>
        <end position="400"/>
    </location>
</feature>
<reference evidence="3 4" key="1">
    <citation type="journal article" date="2012" name="Stand. Genomic Sci.">
        <title>Genome sequence of the halotolerant bacterium Corynebacterium halotolerans type strain YIM 70093(T) (= DSM 44683(T)).</title>
        <authorList>
            <person name="Ruckert C."/>
            <person name="Albersmeier A."/>
            <person name="Al-Dilaimi A."/>
            <person name="Niehaus K."/>
            <person name="Szczepanowski R."/>
            <person name="Kalinowski J."/>
        </authorList>
    </citation>
    <scope>NUCLEOTIDE SEQUENCE [LARGE SCALE GENOMIC DNA]</scope>
    <source>
        <strain evidence="3">YIM 70093</strain>
    </source>
</reference>
<feature type="compositionally biased region" description="Pro residues" evidence="1">
    <location>
        <begin position="391"/>
        <end position="400"/>
    </location>
</feature>
<evidence type="ECO:0000256" key="1">
    <source>
        <dbReference type="SAM" id="MobiDB-lite"/>
    </source>
</evidence>
<dbReference type="RefSeq" id="WP_015399754.1">
    <property type="nucleotide sequence ID" value="NC_020302.1"/>
</dbReference>
<name>M1NUZ7_9CORY</name>
<dbReference type="Gene3D" id="3.40.50.1820">
    <property type="entry name" value="alpha/beta hydrolase"/>
    <property type="match status" value="1"/>
</dbReference>
<proteinExistence type="predicted"/>
<dbReference type="OrthoDB" id="4404863at2"/>
<feature type="signal peptide" evidence="2">
    <location>
        <begin position="1"/>
        <end position="37"/>
    </location>
</feature>
<dbReference type="KEGG" id="chn:A605_01580"/>
<feature type="chain" id="PRO_5004015995" evidence="2">
    <location>
        <begin position="38"/>
        <end position="400"/>
    </location>
</feature>